<proteinExistence type="predicted"/>
<name>A0AAD4I575_9PEZI</name>
<dbReference type="InterPro" id="IPR000073">
    <property type="entry name" value="AB_hydrolase_1"/>
</dbReference>
<dbReference type="Proteomes" id="UP001197093">
    <property type="component" value="Unassembled WGS sequence"/>
</dbReference>
<organism evidence="2 3">
    <name type="scientific">Staphylotrichum longicolle</name>
    <dbReference type="NCBI Taxonomy" id="669026"/>
    <lineage>
        <taxon>Eukaryota</taxon>
        <taxon>Fungi</taxon>
        <taxon>Dikarya</taxon>
        <taxon>Ascomycota</taxon>
        <taxon>Pezizomycotina</taxon>
        <taxon>Sordariomycetes</taxon>
        <taxon>Sordariomycetidae</taxon>
        <taxon>Sordariales</taxon>
        <taxon>Chaetomiaceae</taxon>
        <taxon>Staphylotrichum</taxon>
    </lineage>
</organism>
<gene>
    <name evidence="2" type="ORF">NEMBOFW57_004001</name>
</gene>
<dbReference type="Gene3D" id="3.40.50.1820">
    <property type="entry name" value="alpha/beta hydrolase"/>
    <property type="match status" value="1"/>
</dbReference>
<protein>
    <recommendedName>
        <fullName evidence="1">AB hydrolase-1 domain-containing protein</fullName>
    </recommendedName>
</protein>
<reference evidence="2" key="1">
    <citation type="submission" date="2023-02" db="EMBL/GenBank/DDBJ databases">
        <authorList>
            <person name="Palmer J.M."/>
        </authorList>
    </citation>
    <scope>NUCLEOTIDE SEQUENCE</scope>
    <source>
        <strain evidence="2">FW57</strain>
    </source>
</reference>
<dbReference type="PANTHER" id="PTHR12277:SF81">
    <property type="entry name" value="PROTEIN ABHD13"/>
    <property type="match status" value="1"/>
</dbReference>
<evidence type="ECO:0000313" key="3">
    <source>
        <dbReference type="Proteomes" id="UP001197093"/>
    </source>
</evidence>
<dbReference type="PANTHER" id="PTHR12277">
    <property type="entry name" value="ALPHA/BETA HYDROLASE DOMAIN-CONTAINING PROTEIN"/>
    <property type="match status" value="1"/>
</dbReference>
<dbReference type="AlphaFoldDB" id="A0AAD4I575"/>
<sequence length="157" mass="16612">MAHPPLPLYAQHEAKLSSQPSGLTSDITNTETSASSLIISFHGNAAQLTQGFRPWHYHSLTSLHSRYHLLTLDYRGFGLSTGSPTEPGLIRDAEAAVHWAVRTAGVPPSRIVLLGHSLGTAVAAAAAEAFTLRQGWDFAGVVLVAGFSSLPDMLSGP</sequence>
<evidence type="ECO:0000259" key="1">
    <source>
        <dbReference type="Pfam" id="PF12697"/>
    </source>
</evidence>
<dbReference type="EMBL" id="JAHCVI010000001">
    <property type="protein sequence ID" value="KAG7293940.1"/>
    <property type="molecule type" value="Genomic_DNA"/>
</dbReference>
<dbReference type="InterPro" id="IPR029058">
    <property type="entry name" value="AB_hydrolase_fold"/>
</dbReference>
<keyword evidence="3" id="KW-1185">Reference proteome</keyword>
<evidence type="ECO:0000313" key="2">
    <source>
        <dbReference type="EMBL" id="KAG7293940.1"/>
    </source>
</evidence>
<dbReference type="SUPFAM" id="SSF53474">
    <property type="entry name" value="alpha/beta-Hydrolases"/>
    <property type="match status" value="1"/>
</dbReference>
<feature type="domain" description="AB hydrolase-1" evidence="1">
    <location>
        <begin position="51"/>
        <end position="148"/>
    </location>
</feature>
<dbReference type="Pfam" id="PF12697">
    <property type="entry name" value="Abhydrolase_6"/>
    <property type="match status" value="1"/>
</dbReference>
<accession>A0AAD4I575</accession>
<comment type="caution">
    <text evidence="2">The sequence shown here is derived from an EMBL/GenBank/DDBJ whole genome shotgun (WGS) entry which is preliminary data.</text>
</comment>